<dbReference type="SFLD" id="SFLDS00019">
    <property type="entry name" value="Glutathione_Transferase_(cytos"/>
    <property type="match status" value="1"/>
</dbReference>
<dbReference type="Pfam" id="PF13417">
    <property type="entry name" value="GST_N_3"/>
    <property type="match status" value="1"/>
</dbReference>
<protein>
    <submittedName>
        <fullName evidence="5">Glutathione S-transferase 1-like</fullName>
    </submittedName>
</protein>
<evidence type="ECO:0000259" key="3">
    <source>
        <dbReference type="PROSITE" id="PS50405"/>
    </source>
</evidence>
<accession>A0A3Q0IV14</accession>
<evidence type="ECO:0000313" key="4">
    <source>
        <dbReference type="Proteomes" id="UP000079169"/>
    </source>
</evidence>
<dbReference type="Proteomes" id="UP000079169">
    <property type="component" value="Unplaced"/>
</dbReference>
<dbReference type="PaxDb" id="121845-A0A3Q0IV14"/>
<evidence type="ECO:0000259" key="2">
    <source>
        <dbReference type="PROSITE" id="PS50404"/>
    </source>
</evidence>
<evidence type="ECO:0000256" key="1">
    <source>
        <dbReference type="ARBA" id="ARBA00011738"/>
    </source>
</evidence>
<dbReference type="FunFam" id="3.40.30.10:FF:000034">
    <property type="entry name" value="glutathione S-transferase 1"/>
    <property type="match status" value="1"/>
</dbReference>
<dbReference type="SUPFAM" id="SSF52833">
    <property type="entry name" value="Thioredoxin-like"/>
    <property type="match status" value="1"/>
</dbReference>
<dbReference type="OMA" id="ESNTICR"/>
<dbReference type="CDD" id="cd03045">
    <property type="entry name" value="GST_N_Delta_Epsilon"/>
    <property type="match status" value="1"/>
</dbReference>
<dbReference type="PROSITE" id="PS50404">
    <property type="entry name" value="GST_NTER"/>
    <property type="match status" value="1"/>
</dbReference>
<dbReference type="RefSeq" id="XP_026680107.1">
    <property type="nucleotide sequence ID" value="XM_026824306.1"/>
</dbReference>
<name>A0A3Q0IV14_DIACI</name>
<dbReference type="GO" id="GO:0004364">
    <property type="term" value="F:glutathione transferase activity"/>
    <property type="evidence" value="ECO:0007669"/>
    <property type="project" value="TreeGrafter"/>
</dbReference>
<dbReference type="SFLD" id="SFLDG00358">
    <property type="entry name" value="Main_(cytGST)"/>
    <property type="match status" value="1"/>
</dbReference>
<dbReference type="STRING" id="121845.A0A3Q0IV14"/>
<dbReference type="Pfam" id="PF00043">
    <property type="entry name" value="GST_C"/>
    <property type="match status" value="1"/>
</dbReference>
<dbReference type="Gene3D" id="1.20.1050.10">
    <property type="match status" value="1"/>
</dbReference>
<organism evidence="4 5">
    <name type="scientific">Diaphorina citri</name>
    <name type="common">Asian citrus psyllid</name>
    <dbReference type="NCBI Taxonomy" id="121845"/>
    <lineage>
        <taxon>Eukaryota</taxon>
        <taxon>Metazoa</taxon>
        <taxon>Ecdysozoa</taxon>
        <taxon>Arthropoda</taxon>
        <taxon>Hexapoda</taxon>
        <taxon>Insecta</taxon>
        <taxon>Pterygota</taxon>
        <taxon>Neoptera</taxon>
        <taxon>Paraneoptera</taxon>
        <taxon>Hemiptera</taxon>
        <taxon>Sternorrhyncha</taxon>
        <taxon>Psylloidea</taxon>
        <taxon>Psyllidae</taxon>
        <taxon>Diaphorininae</taxon>
        <taxon>Diaphorina</taxon>
    </lineage>
</organism>
<dbReference type="FunFam" id="1.20.1050.10:FF:000007">
    <property type="entry name" value="Glutathione S-transferase 1-1"/>
    <property type="match status" value="1"/>
</dbReference>
<dbReference type="SMR" id="A0A3Q0IV14"/>
<dbReference type="InterPro" id="IPR004045">
    <property type="entry name" value="Glutathione_S-Trfase_N"/>
</dbReference>
<evidence type="ECO:0000313" key="5">
    <source>
        <dbReference type="RefSeq" id="XP_026680107.1"/>
    </source>
</evidence>
<dbReference type="SUPFAM" id="SSF47616">
    <property type="entry name" value="GST C-terminal domain-like"/>
    <property type="match status" value="1"/>
</dbReference>
<gene>
    <name evidence="5" type="primary">LOC103510182</name>
</gene>
<dbReference type="PANTHER" id="PTHR43969:SF9">
    <property type="entry name" value="GLUTATHIONE S TRANSFERASE D10, ISOFORM A-RELATED"/>
    <property type="match status" value="1"/>
</dbReference>
<feature type="domain" description="GST C-terminal" evidence="3">
    <location>
        <begin position="88"/>
        <end position="209"/>
    </location>
</feature>
<dbReference type="GeneID" id="103510182"/>
<dbReference type="KEGG" id="dci:103510182"/>
<reference evidence="5" key="1">
    <citation type="submission" date="2025-08" db="UniProtKB">
        <authorList>
            <consortium name="RefSeq"/>
        </authorList>
    </citation>
    <scope>IDENTIFICATION</scope>
</reference>
<sequence length="216" mass="23831">MTIDFYYVPGSAPCRAVQLAAAQIGVPLNLKHTDLMKGEHLTPEFLKLNPQHTVPTMDDNGYTLSESRAIIAYLAEQYGKDDSLYPKDPKARGIVNQRLYFDIGTLYQRFADYFYPHCFGGAPLDAEKAEKLDQALGFLNTFLASSPWVAGDNITIADCSIVASLSTIEIVGFDLSKHSNVVAYLAKAKTSLKDYEEANNKGTLAFKGLVDHLTKK</sequence>
<dbReference type="InterPro" id="IPR036249">
    <property type="entry name" value="Thioredoxin-like_sf"/>
</dbReference>
<dbReference type="InterPro" id="IPR010987">
    <property type="entry name" value="Glutathione-S-Trfase_C-like"/>
</dbReference>
<dbReference type="OrthoDB" id="8183779at2759"/>
<keyword evidence="4" id="KW-1185">Reference proteome</keyword>
<dbReference type="SFLD" id="SFLDG01153">
    <property type="entry name" value="Main.4:_Theta-like"/>
    <property type="match status" value="1"/>
</dbReference>
<dbReference type="Gene3D" id="3.40.30.10">
    <property type="entry name" value="Glutaredoxin"/>
    <property type="match status" value="1"/>
</dbReference>
<dbReference type="AlphaFoldDB" id="A0A3Q0IV14"/>
<dbReference type="CDD" id="cd03177">
    <property type="entry name" value="GST_C_Delta_Epsilon"/>
    <property type="match status" value="1"/>
</dbReference>
<feature type="domain" description="GST N-terminal" evidence="2">
    <location>
        <begin position="1"/>
        <end position="82"/>
    </location>
</feature>
<dbReference type="InterPro" id="IPR036282">
    <property type="entry name" value="Glutathione-S-Trfase_C_sf"/>
</dbReference>
<dbReference type="PANTHER" id="PTHR43969">
    <property type="entry name" value="GLUTATHIONE S TRANSFERASE D10, ISOFORM A-RELATED"/>
    <property type="match status" value="1"/>
</dbReference>
<dbReference type="InterPro" id="IPR040079">
    <property type="entry name" value="Glutathione_S-Trfase"/>
</dbReference>
<dbReference type="GO" id="GO:0006749">
    <property type="term" value="P:glutathione metabolic process"/>
    <property type="evidence" value="ECO:0007669"/>
    <property type="project" value="TreeGrafter"/>
</dbReference>
<dbReference type="PROSITE" id="PS50405">
    <property type="entry name" value="GST_CTER"/>
    <property type="match status" value="1"/>
</dbReference>
<comment type="subunit">
    <text evidence="1">Homodimer.</text>
</comment>
<proteinExistence type="predicted"/>
<dbReference type="InterPro" id="IPR004046">
    <property type="entry name" value="GST_C"/>
</dbReference>